<evidence type="ECO:0000259" key="1">
    <source>
        <dbReference type="Pfam" id="PF00239"/>
    </source>
</evidence>
<dbReference type="Gene3D" id="3.40.50.1390">
    <property type="entry name" value="Resolvase, N-terminal catalytic domain"/>
    <property type="match status" value="1"/>
</dbReference>
<reference evidence="2 3" key="1">
    <citation type="submission" date="2015-02" db="EMBL/GenBank/DDBJ databases">
        <title>Draft genome sequence of Kitasatospora griseola MF730-N6, a bafilomycin, terpentecin and satosporin producer.</title>
        <authorList>
            <person name="Arens J.C."/>
            <person name="Haltli B."/>
            <person name="Kerr R.G."/>
        </authorList>
    </citation>
    <scope>NUCLEOTIDE SEQUENCE [LARGE SCALE GENOMIC DNA]</scope>
    <source>
        <strain evidence="2 3">MF730-N6</strain>
    </source>
</reference>
<dbReference type="AlphaFoldDB" id="A0A0D0PYY6"/>
<evidence type="ECO:0000313" key="2">
    <source>
        <dbReference type="EMBL" id="KIQ65537.1"/>
    </source>
</evidence>
<sequence length="103" mass="11340">MGSMTTLAPVRAVVGSRVSDTHGQDGKVSHLIQAESAARHALSKEWEIVGSFEDLDVSAEVTPWRRPDLGPWLTDRQGEWDALVWAKVDRAFRSAKDCADVAH</sequence>
<dbReference type="Proteomes" id="UP000032066">
    <property type="component" value="Unassembled WGS sequence"/>
</dbReference>
<dbReference type="Pfam" id="PF00239">
    <property type="entry name" value="Resolvase"/>
    <property type="match status" value="1"/>
</dbReference>
<feature type="domain" description="Resolvase/invertase-type recombinase catalytic" evidence="1">
    <location>
        <begin position="16"/>
        <end position="101"/>
    </location>
</feature>
<comment type="caution">
    <text evidence="2">The sequence shown here is derived from an EMBL/GenBank/DDBJ whole genome shotgun (WGS) entry which is preliminary data.</text>
</comment>
<proteinExistence type="predicted"/>
<accession>A0A0D0PYY6</accession>
<dbReference type="OrthoDB" id="4367319at2"/>
<dbReference type="GO" id="GO:0003677">
    <property type="term" value="F:DNA binding"/>
    <property type="evidence" value="ECO:0007669"/>
    <property type="project" value="InterPro"/>
</dbReference>
<dbReference type="STRING" id="2064.TR51_16935"/>
<dbReference type="InterPro" id="IPR036162">
    <property type="entry name" value="Resolvase-like_N_sf"/>
</dbReference>
<dbReference type="EMBL" id="JXZB01000002">
    <property type="protein sequence ID" value="KIQ65537.1"/>
    <property type="molecule type" value="Genomic_DNA"/>
</dbReference>
<evidence type="ECO:0000313" key="3">
    <source>
        <dbReference type="Proteomes" id="UP000032066"/>
    </source>
</evidence>
<protein>
    <recommendedName>
        <fullName evidence="1">Resolvase/invertase-type recombinase catalytic domain-containing protein</fullName>
    </recommendedName>
</protein>
<dbReference type="PATRIC" id="fig|2064.6.peg.3634"/>
<gene>
    <name evidence="2" type="ORF">TR51_16935</name>
</gene>
<dbReference type="SUPFAM" id="SSF53041">
    <property type="entry name" value="Resolvase-like"/>
    <property type="match status" value="1"/>
</dbReference>
<name>A0A0D0PYY6_KITGR</name>
<organism evidence="2 3">
    <name type="scientific">Kitasatospora griseola</name>
    <name type="common">Streptomyces griseolosporeus</name>
    <dbReference type="NCBI Taxonomy" id="2064"/>
    <lineage>
        <taxon>Bacteria</taxon>
        <taxon>Bacillati</taxon>
        <taxon>Actinomycetota</taxon>
        <taxon>Actinomycetes</taxon>
        <taxon>Kitasatosporales</taxon>
        <taxon>Streptomycetaceae</taxon>
        <taxon>Kitasatospora</taxon>
    </lineage>
</organism>
<dbReference type="GO" id="GO:0000150">
    <property type="term" value="F:DNA strand exchange activity"/>
    <property type="evidence" value="ECO:0007669"/>
    <property type="project" value="InterPro"/>
</dbReference>
<dbReference type="InterPro" id="IPR006119">
    <property type="entry name" value="Resolv_N"/>
</dbReference>
<keyword evidence="3" id="KW-1185">Reference proteome</keyword>